<keyword evidence="5 8" id="KW-0479">Metal-binding</keyword>
<evidence type="ECO:0000256" key="1">
    <source>
        <dbReference type="ARBA" id="ARBA00000077"/>
    </source>
</evidence>
<dbReference type="InterPro" id="IPR024567">
    <property type="entry name" value="RNase_HII/HIII_dom"/>
</dbReference>
<evidence type="ECO:0000256" key="9">
    <source>
        <dbReference type="RuleBase" id="RU003515"/>
    </source>
</evidence>
<dbReference type="GO" id="GO:0004523">
    <property type="term" value="F:RNA-DNA hybrid ribonuclease activity"/>
    <property type="evidence" value="ECO:0007669"/>
    <property type="project" value="UniProtKB-UniRule"/>
</dbReference>
<accession>A0A7J7IGV8</accession>
<dbReference type="InterPro" id="IPR023160">
    <property type="entry name" value="RNase_HII_hlx-loop-hlx_cap_dom"/>
</dbReference>
<dbReference type="OrthoDB" id="7462577at2759"/>
<evidence type="ECO:0000256" key="2">
    <source>
        <dbReference type="ARBA" id="ARBA00001946"/>
    </source>
</evidence>
<feature type="binding site" evidence="8">
    <location>
        <position position="21"/>
    </location>
    <ligand>
        <name>a divalent metal cation</name>
        <dbReference type="ChEBI" id="CHEBI:60240"/>
    </ligand>
</feature>
<dbReference type="PROSITE" id="PS51257">
    <property type="entry name" value="PROKAR_LIPOPROTEIN"/>
    <property type="match status" value="1"/>
</dbReference>
<evidence type="ECO:0000256" key="4">
    <source>
        <dbReference type="ARBA" id="ARBA00022722"/>
    </source>
</evidence>
<dbReference type="NCBIfam" id="TIGR00729">
    <property type="entry name" value="ribonuclease HII"/>
    <property type="match status" value="1"/>
</dbReference>
<dbReference type="Proteomes" id="UP000530660">
    <property type="component" value="Unassembled WGS sequence"/>
</dbReference>
<feature type="binding site" evidence="8">
    <location>
        <position position="128"/>
    </location>
    <ligand>
        <name>a divalent metal cation</name>
        <dbReference type="ChEBI" id="CHEBI:60240"/>
    </ligand>
</feature>
<comment type="catalytic activity">
    <reaction evidence="1 8 9">
        <text>Endonucleolytic cleavage to 5'-phosphomonoester.</text>
        <dbReference type="EC" id="3.1.26.4"/>
    </reaction>
</comment>
<dbReference type="AlphaFoldDB" id="A0A7J7IGV8"/>
<evidence type="ECO:0000256" key="3">
    <source>
        <dbReference type="ARBA" id="ARBA00007058"/>
    </source>
</evidence>
<keyword evidence="13" id="KW-1185">Reference proteome</keyword>
<dbReference type="InterPro" id="IPR001352">
    <property type="entry name" value="RNase_HII/HIII"/>
</dbReference>
<evidence type="ECO:0000256" key="5">
    <source>
        <dbReference type="ARBA" id="ARBA00022723"/>
    </source>
</evidence>
<dbReference type="PANTHER" id="PTHR10954:SF7">
    <property type="entry name" value="RIBONUCLEASE H2 SUBUNIT A"/>
    <property type="match status" value="1"/>
</dbReference>
<dbReference type="GO" id="GO:0043137">
    <property type="term" value="P:DNA replication, removal of RNA primer"/>
    <property type="evidence" value="ECO:0007669"/>
    <property type="project" value="TreeGrafter"/>
</dbReference>
<keyword evidence="6 8" id="KW-0255">Endonuclease</keyword>
<evidence type="ECO:0000256" key="10">
    <source>
        <dbReference type="SAM" id="MobiDB-lite"/>
    </source>
</evidence>
<dbReference type="EC" id="3.1.26.4" evidence="9"/>
<dbReference type="PANTHER" id="PTHR10954">
    <property type="entry name" value="RIBONUCLEASE H2 SUBUNIT A"/>
    <property type="match status" value="1"/>
</dbReference>
<dbReference type="GO" id="GO:0006298">
    <property type="term" value="P:mismatch repair"/>
    <property type="evidence" value="ECO:0007669"/>
    <property type="project" value="TreeGrafter"/>
</dbReference>
<dbReference type="GO" id="GO:0046872">
    <property type="term" value="F:metal ion binding"/>
    <property type="evidence" value="ECO:0007669"/>
    <property type="project" value="UniProtKB-KW"/>
</dbReference>
<evidence type="ECO:0000313" key="12">
    <source>
        <dbReference type="EMBL" id="KAF6002336.1"/>
    </source>
</evidence>
<reference evidence="12 13" key="1">
    <citation type="journal article" date="2020" name="J. Phycol.">
        <title>Comparative genome analysis reveals Cyanidiococcus gen. nov., a new extremophilic red algal genus sister to Cyanidioschyzon (Cyanidioschyzonaceae, Rhodophyta).</title>
        <authorList>
            <person name="Liu S.-L."/>
            <person name="Chiang Y.-R."/>
            <person name="Yoon H.S."/>
            <person name="Fu H.-Y."/>
        </authorList>
    </citation>
    <scope>NUCLEOTIDE SEQUENCE [LARGE SCALE GENOMIC DNA]</scope>
    <source>
        <strain evidence="12 13">THAL066</strain>
    </source>
</reference>
<proteinExistence type="inferred from homology"/>
<comment type="cofactor">
    <cofactor evidence="2">
        <name>Mg(2+)</name>
        <dbReference type="ChEBI" id="CHEBI:18420"/>
    </cofactor>
</comment>
<sequence>MDKAPLEMESRQERFVMGIDEAGRGPVLGPMVYACCACPRDRMSELQALGVRDSKALSEQQRERLLNSLEENADWLYMRTCILSPERLSSTMLGRRRVNLNETSHAAAMSLVQEAVSSQITIDELFVDTVGPPESYQAKLKRAFPTIRRVIVQSQAESHYPVVAAASIVAKVTRDRALRSWVFPEEANCPGWCLSRDYGSGYPADPITRRWLGRHLDPIFGLPSLVRFSWSTCQTLLEKECVRVEWPLEHAPPTDLTSFLARKKRRATDPYHCAFLEQAHIKRLTVSATPPSEQAPPRKRGPSRKRPAPMKHRR</sequence>
<evidence type="ECO:0000313" key="13">
    <source>
        <dbReference type="Proteomes" id="UP000530660"/>
    </source>
</evidence>
<dbReference type="FunFam" id="1.10.10.460:FF:000001">
    <property type="entry name" value="Ribonuclease"/>
    <property type="match status" value="1"/>
</dbReference>
<dbReference type="PROSITE" id="PS51975">
    <property type="entry name" value="RNASE_H_2"/>
    <property type="match status" value="1"/>
</dbReference>
<feature type="binding site" evidence="8">
    <location>
        <position position="20"/>
    </location>
    <ligand>
        <name>a divalent metal cation</name>
        <dbReference type="ChEBI" id="CHEBI:60240"/>
    </ligand>
</feature>
<feature type="compositionally biased region" description="Basic residues" evidence="10">
    <location>
        <begin position="297"/>
        <end position="314"/>
    </location>
</feature>
<keyword evidence="4 8" id="KW-0540">Nuclease</keyword>
<comment type="function">
    <text evidence="9">Endonuclease that specifically degrades the RNA of RNA-DNA hybrids.</text>
</comment>
<dbReference type="Gene3D" id="3.30.420.10">
    <property type="entry name" value="Ribonuclease H-like superfamily/Ribonuclease H"/>
    <property type="match status" value="1"/>
</dbReference>
<feature type="domain" description="RNase H type-2" evidence="11">
    <location>
        <begin position="14"/>
        <end position="242"/>
    </location>
</feature>
<comment type="caution">
    <text evidence="12">The sequence shown here is derived from an EMBL/GenBank/DDBJ whole genome shotgun (WGS) entry which is preliminary data.</text>
</comment>
<evidence type="ECO:0000256" key="7">
    <source>
        <dbReference type="ARBA" id="ARBA00022801"/>
    </source>
</evidence>
<dbReference type="Gene3D" id="1.10.10.460">
    <property type="entry name" value="Ribonuclease hii. Domain 2"/>
    <property type="match status" value="1"/>
</dbReference>
<name>A0A7J7IGV8_9RHOD</name>
<comment type="cofactor">
    <cofactor evidence="8">
        <name>Mn(2+)</name>
        <dbReference type="ChEBI" id="CHEBI:29035"/>
    </cofactor>
    <cofactor evidence="8">
        <name>Mg(2+)</name>
        <dbReference type="ChEBI" id="CHEBI:18420"/>
    </cofactor>
    <text evidence="8">Manganese or magnesium. Binds 1 divalent metal ion per monomer in the absence of substrate. May bind a second metal ion after substrate binding.</text>
</comment>
<dbReference type="GO" id="GO:0003723">
    <property type="term" value="F:RNA binding"/>
    <property type="evidence" value="ECO:0007669"/>
    <property type="project" value="UniProtKB-UniRule"/>
</dbReference>
<dbReference type="CDD" id="cd07181">
    <property type="entry name" value="RNase_HII_eukaryota_like"/>
    <property type="match status" value="1"/>
</dbReference>
<dbReference type="InterPro" id="IPR012337">
    <property type="entry name" value="RNaseH-like_sf"/>
</dbReference>
<dbReference type="Pfam" id="PF01351">
    <property type="entry name" value="RNase_HII"/>
    <property type="match status" value="1"/>
</dbReference>
<gene>
    <name evidence="12" type="primary">RNASEH2A</name>
    <name evidence="12" type="ORF">F1559_000171</name>
</gene>
<organism evidence="12 13">
    <name type="scientific">Cyanidiococcus yangmingshanensis</name>
    <dbReference type="NCBI Taxonomy" id="2690220"/>
    <lineage>
        <taxon>Eukaryota</taxon>
        <taxon>Rhodophyta</taxon>
        <taxon>Bangiophyceae</taxon>
        <taxon>Cyanidiales</taxon>
        <taxon>Cyanidiaceae</taxon>
        <taxon>Cyanidiococcus</taxon>
    </lineage>
</organism>
<protein>
    <recommendedName>
        <fullName evidence="9">Ribonuclease</fullName>
        <ecNumber evidence="9">3.1.26.4</ecNumber>
    </recommendedName>
</protein>
<feature type="region of interest" description="Disordered" evidence="10">
    <location>
        <begin position="285"/>
        <end position="314"/>
    </location>
</feature>
<dbReference type="GO" id="GO:0032299">
    <property type="term" value="C:ribonuclease H2 complex"/>
    <property type="evidence" value="ECO:0007669"/>
    <property type="project" value="TreeGrafter"/>
</dbReference>
<dbReference type="FunFam" id="3.30.420.10:FF:000016">
    <property type="entry name" value="Ribonuclease"/>
    <property type="match status" value="1"/>
</dbReference>
<dbReference type="InterPro" id="IPR036397">
    <property type="entry name" value="RNaseH_sf"/>
</dbReference>
<comment type="similarity">
    <text evidence="3">Belongs to the RNase HII family. Eukaryotic subfamily.</text>
</comment>
<dbReference type="EMBL" id="VWRR01000010">
    <property type="protein sequence ID" value="KAF6002336.1"/>
    <property type="molecule type" value="Genomic_DNA"/>
</dbReference>
<dbReference type="SUPFAM" id="SSF53098">
    <property type="entry name" value="Ribonuclease H-like"/>
    <property type="match status" value="1"/>
</dbReference>
<keyword evidence="7 8" id="KW-0378">Hydrolase</keyword>
<dbReference type="InterPro" id="IPR004649">
    <property type="entry name" value="RNase_H2_suA"/>
</dbReference>
<evidence type="ECO:0000256" key="6">
    <source>
        <dbReference type="ARBA" id="ARBA00022759"/>
    </source>
</evidence>
<evidence type="ECO:0000259" key="11">
    <source>
        <dbReference type="PROSITE" id="PS51975"/>
    </source>
</evidence>
<evidence type="ECO:0000256" key="8">
    <source>
        <dbReference type="PROSITE-ProRule" id="PRU01319"/>
    </source>
</evidence>